<sequence>MIANLPVESWLLLIFAVGIGLGIEIFFFISQRKIRRQHLESETKKQRQ</sequence>
<evidence type="ECO:0000256" key="1">
    <source>
        <dbReference type="SAM" id="Phobius"/>
    </source>
</evidence>
<protein>
    <submittedName>
        <fullName evidence="2">Uncharacterized protein</fullName>
    </submittedName>
</protein>
<evidence type="ECO:0000313" key="2">
    <source>
        <dbReference type="EMBL" id="SVD14518.1"/>
    </source>
</evidence>
<accession>A0A382SZD3</accession>
<keyword evidence="1" id="KW-0472">Membrane</keyword>
<proteinExistence type="predicted"/>
<feature type="transmembrane region" description="Helical" evidence="1">
    <location>
        <begin position="12"/>
        <end position="29"/>
    </location>
</feature>
<keyword evidence="1" id="KW-1133">Transmembrane helix</keyword>
<keyword evidence="1" id="KW-0812">Transmembrane</keyword>
<name>A0A382SZD3_9ZZZZ</name>
<dbReference type="EMBL" id="UINC01132295">
    <property type="protein sequence ID" value="SVD14518.1"/>
    <property type="molecule type" value="Genomic_DNA"/>
</dbReference>
<gene>
    <name evidence="2" type="ORF">METZ01_LOCUS367372</name>
</gene>
<organism evidence="2">
    <name type="scientific">marine metagenome</name>
    <dbReference type="NCBI Taxonomy" id="408172"/>
    <lineage>
        <taxon>unclassified sequences</taxon>
        <taxon>metagenomes</taxon>
        <taxon>ecological metagenomes</taxon>
    </lineage>
</organism>
<dbReference type="AlphaFoldDB" id="A0A382SZD3"/>
<reference evidence="2" key="1">
    <citation type="submission" date="2018-05" db="EMBL/GenBank/DDBJ databases">
        <authorList>
            <person name="Lanie J.A."/>
            <person name="Ng W.-L."/>
            <person name="Kazmierczak K.M."/>
            <person name="Andrzejewski T.M."/>
            <person name="Davidsen T.M."/>
            <person name="Wayne K.J."/>
            <person name="Tettelin H."/>
            <person name="Glass J.I."/>
            <person name="Rusch D."/>
            <person name="Podicherti R."/>
            <person name="Tsui H.-C.T."/>
            <person name="Winkler M.E."/>
        </authorList>
    </citation>
    <scope>NUCLEOTIDE SEQUENCE</scope>
</reference>